<dbReference type="Gene3D" id="3.40.190.10">
    <property type="entry name" value="Periplasmic binding protein-like II"/>
    <property type="match status" value="2"/>
</dbReference>
<accession>W4LUR3</accession>
<comment type="similarity">
    <text evidence="2">Belongs to the bacterial solute-binding protein SsuA/TauA family.</text>
</comment>
<evidence type="ECO:0000259" key="5">
    <source>
        <dbReference type="SMART" id="SM00062"/>
    </source>
</evidence>
<sequence>MERKRLILMVALTAICGLVLANTVAAQPTLRLGAASNTGGMVVFVGVDKGIFAKHGIDAKVVVRNTGPQLTKSLKAGEIDFAPAAFTNLPAALERGLKMRGVVGYVGGSYFKSTTDSMVAIVVRPEAGIETLADLKGKKVGVTFGSTNDLYLRELLSKNDLPPTFVKRINVRPPSFVSLFDSGGVDAMVAWEPSVTRMLDQVSGSKVLLRGGDHVCFCAVMHASPETVNRDEKVTQAFVDAMAEAAAYVRDPNNLDEIAQIGARYVRGMDAELIKRTIKYWTYDPRLGDNTAKAFEFSVKQLMAQKKMKKPYDPANYLELKYIKSTMERHPEWFQDLPGAS</sequence>
<evidence type="ECO:0000256" key="3">
    <source>
        <dbReference type="ARBA" id="ARBA00022729"/>
    </source>
</evidence>
<organism evidence="6 7">
    <name type="scientific">Entotheonella factor</name>
    <dbReference type="NCBI Taxonomy" id="1429438"/>
    <lineage>
        <taxon>Bacteria</taxon>
        <taxon>Pseudomonadati</taxon>
        <taxon>Nitrospinota/Tectimicrobiota group</taxon>
        <taxon>Candidatus Tectimicrobiota</taxon>
        <taxon>Candidatus Entotheonellia</taxon>
        <taxon>Candidatus Entotheonellales</taxon>
        <taxon>Candidatus Entotheonellaceae</taxon>
        <taxon>Candidatus Entotheonella</taxon>
    </lineage>
</organism>
<keyword evidence="7" id="KW-1185">Reference proteome</keyword>
<proteinExistence type="inferred from homology"/>
<evidence type="ECO:0000313" key="7">
    <source>
        <dbReference type="Proteomes" id="UP000019141"/>
    </source>
</evidence>
<dbReference type="InterPro" id="IPR001638">
    <property type="entry name" value="Solute-binding_3/MltF_N"/>
</dbReference>
<dbReference type="EMBL" id="AZHW01000262">
    <property type="protein sequence ID" value="ETX01177.1"/>
    <property type="molecule type" value="Genomic_DNA"/>
</dbReference>
<evidence type="ECO:0000256" key="4">
    <source>
        <dbReference type="SAM" id="SignalP"/>
    </source>
</evidence>
<dbReference type="SMART" id="SM00062">
    <property type="entry name" value="PBPb"/>
    <property type="match status" value="1"/>
</dbReference>
<dbReference type="PANTHER" id="PTHR30024">
    <property type="entry name" value="ALIPHATIC SULFONATES-BINDING PROTEIN-RELATED"/>
    <property type="match status" value="1"/>
</dbReference>
<dbReference type="HOGENOM" id="CLU_028871_2_2_7"/>
<feature type="signal peptide" evidence="4">
    <location>
        <begin position="1"/>
        <end position="21"/>
    </location>
</feature>
<keyword evidence="3 4" id="KW-0732">Signal</keyword>
<comment type="caution">
    <text evidence="6">The sequence shown here is derived from an EMBL/GenBank/DDBJ whole genome shotgun (WGS) entry which is preliminary data.</text>
</comment>
<dbReference type="Pfam" id="PF13379">
    <property type="entry name" value="NMT1_2"/>
    <property type="match status" value="1"/>
</dbReference>
<dbReference type="PANTHER" id="PTHR30024:SF47">
    <property type="entry name" value="TAURINE-BINDING PERIPLASMIC PROTEIN"/>
    <property type="match status" value="1"/>
</dbReference>
<evidence type="ECO:0000256" key="1">
    <source>
        <dbReference type="ARBA" id="ARBA00004418"/>
    </source>
</evidence>
<dbReference type="PATRIC" id="fig|1429438.4.peg.1778"/>
<dbReference type="GO" id="GO:0042597">
    <property type="term" value="C:periplasmic space"/>
    <property type="evidence" value="ECO:0007669"/>
    <property type="project" value="UniProtKB-SubCell"/>
</dbReference>
<dbReference type="Proteomes" id="UP000019141">
    <property type="component" value="Unassembled WGS sequence"/>
</dbReference>
<reference evidence="6 7" key="1">
    <citation type="journal article" date="2014" name="Nature">
        <title>An environmental bacterial taxon with a large and distinct metabolic repertoire.</title>
        <authorList>
            <person name="Wilson M.C."/>
            <person name="Mori T."/>
            <person name="Ruckert C."/>
            <person name="Uria A.R."/>
            <person name="Helf M.J."/>
            <person name="Takada K."/>
            <person name="Gernert C."/>
            <person name="Steffens U.A."/>
            <person name="Heycke N."/>
            <person name="Schmitt S."/>
            <person name="Rinke C."/>
            <person name="Helfrich E.J."/>
            <person name="Brachmann A.O."/>
            <person name="Gurgui C."/>
            <person name="Wakimoto T."/>
            <person name="Kracht M."/>
            <person name="Crusemann M."/>
            <person name="Hentschel U."/>
            <person name="Abe I."/>
            <person name="Matsunaga S."/>
            <person name="Kalinowski J."/>
            <person name="Takeyama H."/>
            <person name="Piel J."/>
        </authorList>
    </citation>
    <scope>NUCLEOTIDE SEQUENCE [LARGE SCALE GENOMIC DNA]</scope>
    <source>
        <strain evidence="7">TSY1</strain>
    </source>
</reference>
<dbReference type="SUPFAM" id="SSF53850">
    <property type="entry name" value="Periplasmic binding protein-like II"/>
    <property type="match status" value="1"/>
</dbReference>
<comment type="subcellular location">
    <subcellularLocation>
        <location evidence="1">Periplasm</location>
    </subcellularLocation>
</comment>
<protein>
    <recommendedName>
        <fullName evidence="5">Solute-binding protein family 3/N-terminal domain-containing protein</fullName>
    </recommendedName>
</protein>
<dbReference type="AlphaFoldDB" id="W4LUR3"/>
<feature type="chain" id="PRO_5004844937" description="Solute-binding protein family 3/N-terminal domain-containing protein" evidence="4">
    <location>
        <begin position="22"/>
        <end position="341"/>
    </location>
</feature>
<feature type="domain" description="Solute-binding protein family 3/N-terminal" evidence="5">
    <location>
        <begin position="29"/>
        <end position="252"/>
    </location>
</feature>
<gene>
    <name evidence="6" type="ORF">ETSY1_08445</name>
</gene>
<evidence type="ECO:0000256" key="2">
    <source>
        <dbReference type="ARBA" id="ARBA00010742"/>
    </source>
</evidence>
<name>W4LUR3_ENTF1</name>
<evidence type="ECO:0000313" key="6">
    <source>
        <dbReference type="EMBL" id="ETX01177.1"/>
    </source>
</evidence>